<dbReference type="AlphaFoldDB" id="A0A9P1G377"/>
<keyword evidence="5" id="KW-1185">Reference proteome</keyword>
<organism evidence="3">
    <name type="scientific">Cladocopium goreaui</name>
    <dbReference type="NCBI Taxonomy" id="2562237"/>
    <lineage>
        <taxon>Eukaryota</taxon>
        <taxon>Sar</taxon>
        <taxon>Alveolata</taxon>
        <taxon>Dinophyceae</taxon>
        <taxon>Suessiales</taxon>
        <taxon>Symbiodiniaceae</taxon>
        <taxon>Cladocopium</taxon>
    </lineage>
</organism>
<dbReference type="Proteomes" id="UP001152797">
    <property type="component" value="Unassembled WGS sequence"/>
</dbReference>
<dbReference type="EMBL" id="CAMXCT010002112">
    <property type="protein sequence ID" value="CAI3995722.1"/>
    <property type="molecule type" value="Genomic_DNA"/>
</dbReference>
<protein>
    <submittedName>
        <fullName evidence="3">Uncharacterized protein</fullName>
    </submittedName>
</protein>
<feature type="compositionally biased region" description="Basic and acidic residues" evidence="2">
    <location>
        <begin position="128"/>
        <end position="138"/>
    </location>
</feature>
<feature type="region of interest" description="Disordered" evidence="2">
    <location>
        <begin position="52"/>
        <end position="173"/>
    </location>
</feature>
<dbReference type="EMBL" id="CAMXCT020002112">
    <property type="protein sequence ID" value="CAL1149097.1"/>
    <property type="molecule type" value="Genomic_DNA"/>
</dbReference>
<feature type="coiled-coil region" evidence="1">
    <location>
        <begin position="481"/>
        <end position="549"/>
    </location>
</feature>
<accession>A0A9P1G377</accession>
<evidence type="ECO:0000256" key="1">
    <source>
        <dbReference type="SAM" id="Coils"/>
    </source>
</evidence>
<evidence type="ECO:0000313" key="3">
    <source>
        <dbReference type="EMBL" id="CAI3995722.1"/>
    </source>
</evidence>
<sequence length="562" mass="62606">MAPSTRLESKVHSCSELEKGHKKLLAVKREGNDPDEFDAKIKDPIHEYEAQVKALKEKQKKAAEEETQPATEEELHERFPSRGRACKSKAAPPSKDPKGDKKKDVGKKSNGAQKDSDGPSVALKAVPKPKEKNTKAAEEAPEPSQPSKRLRKPPAEAAAKKGSPDPAAVLDEEKAKLRAELEVLQKKLEAAEKKKPTSSRASSTFTPPGRKVSGPSPATASGKRRRGADEAEEAEEPEVTGNDGDEDEPNTEAAKNNRLRRICEVKPSGRCHVSEEIHQRWKKGGTDRLALRDELEACGWDKDRFVSTMTKQREKMNKTVRTKKRGWYTKEKMKVKLGWSKSYIAGVVKFCERKGNESLVKKDKYNSDINKYHVEIDEEDESVDEDLERYVKTSTKAANAPVKFKKLNPKRTREDLVPAEGSEPEEDENSPQDAEPVTGIQEYASLKKFGDSLLSKTTKLSDLSGQLDEAILEHDQDSPHRERVKKSQKSLEAAMEILEREFEAVEKTKVEVEKLKGGKLDDAKAAPLIAKMEDQIQKTQQACAKVTTAEATAKNVLKMLTK</sequence>
<reference evidence="3" key="1">
    <citation type="submission" date="2022-10" db="EMBL/GenBank/DDBJ databases">
        <authorList>
            <person name="Chen Y."/>
            <person name="Dougan E. K."/>
            <person name="Chan C."/>
            <person name="Rhodes N."/>
            <person name="Thang M."/>
        </authorList>
    </citation>
    <scope>NUCLEOTIDE SEQUENCE</scope>
</reference>
<feature type="compositionally biased region" description="Acidic residues" evidence="2">
    <location>
        <begin position="230"/>
        <end position="250"/>
    </location>
</feature>
<gene>
    <name evidence="3" type="ORF">C1SCF055_LOCUS22251</name>
</gene>
<comment type="caution">
    <text evidence="3">The sequence shown here is derived from an EMBL/GenBank/DDBJ whole genome shotgun (WGS) entry which is preliminary data.</text>
</comment>
<feature type="compositionally biased region" description="Basic and acidic residues" evidence="2">
    <location>
        <begin position="95"/>
        <end position="107"/>
    </location>
</feature>
<feature type="region of interest" description="Disordered" evidence="2">
    <location>
        <begin position="188"/>
        <end position="260"/>
    </location>
</feature>
<dbReference type="EMBL" id="CAMXCT030002112">
    <property type="protein sequence ID" value="CAL4783034.1"/>
    <property type="molecule type" value="Genomic_DNA"/>
</dbReference>
<feature type="compositionally biased region" description="Basic and acidic residues" evidence="2">
    <location>
        <begin position="52"/>
        <end position="64"/>
    </location>
</feature>
<evidence type="ECO:0000313" key="5">
    <source>
        <dbReference type="Proteomes" id="UP001152797"/>
    </source>
</evidence>
<name>A0A9P1G377_9DINO</name>
<proteinExistence type="predicted"/>
<evidence type="ECO:0000313" key="4">
    <source>
        <dbReference type="EMBL" id="CAL1149097.1"/>
    </source>
</evidence>
<evidence type="ECO:0000256" key="2">
    <source>
        <dbReference type="SAM" id="MobiDB-lite"/>
    </source>
</evidence>
<reference evidence="4" key="2">
    <citation type="submission" date="2024-04" db="EMBL/GenBank/DDBJ databases">
        <authorList>
            <person name="Chen Y."/>
            <person name="Shah S."/>
            <person name="Dougan E. K."/>
            <person name="Thang M."/>
            <person name="Chan C."/>
        </authorList>
    </citation>
    <scope>NUCLEOTIDE SEQUENCE [LARGE SCALE GENOMIC DNA]</scope>
</reference>
<feature type="region of interest" description="Disordered" evidence="2">
    <location>
        <begin position="402"/>
        <end position="436"/>
    </location>
</feature>
<keyword evidence="1" id="KW-0175">Coiled coil</keyword>